<evidence type="ECO:0000256" key="9">
    <source>
        <dbReference type="ARBA" id="ARBA00022989"/>
    </source>
</evidence>
<keyword evidence="11" id="KW-0472">Membrane</keyword>
<keyword evidence="3" id="KW-0328">Glycosyltransferase</keyword>
<proteinExistence type="predicted"/>
<dbReference type="EMBL" id="JBHSTQ010000007">
    <property type="protein sequence ID" value="MFC6386576.1"/>
    <property type="molecule type" value="Genomic_DNA"/>
</dbReference>
<comment type="caution">
    <text evidence="15">The sequence shown here is derived from an EMBL/GenBank/DDBJ whole genome shotgun (WGS) entry which is preliminary data.</text>
</comment>
<evidence type="ECO:0000256" key="4">
    <source>
        <dbReference type="ARBA" id="ARBA00022679"/>
    </source>
</evidence>
<dbReference type="PANTHER" id="PTHR46025:SF3">
    <property type="entry name" value="XYLOSYLTRANSFERASE OXT"/>
    <property type="match status" value="1"/>
</dbReference>
<reference evidence="16" key="1">
    <citation type="journal article" date="2019" name="Int. J. Syst. Evol. Microbiol.">
        <title>The Global Catalogue of Microorganisms (GCM) 10K type strain sequencing project: providing services to taxonomists for standard genome sequencing and annotation.</title>
        <authorList>
            <consortium name="The Broad Institute Genomics Platform"/>
            <consortium name="The Broad Institute Genome Sequencing Center for Infectious Disease"/>
            <person name="Wu L."/>
            <person name="Ma J."/>
        </authorList>
    </citation>
    <scope>NUCLEOTIDE SEQUENCE [LARGE SCALE GENOMIC DNA]</scope>
    <source>
        <strain evidence="16">CCUG 42001</strain>
    </source>
</reference>
<keyword evidence="6" id="KW-0479">Metal-binding</keyword>
<keyword evidence="12" id="KW-1015">Disulfide bond</keyword>
<evidence type="ECO:0000256" key="6">
    <source>
        <dbReference type="ARBA" id="ARBA00022723"/>
    </source>
</evidence>
<dbReference type="Proteomes" id="UP001596267">
    <property type="component" value="Unassembled WGS sequence"/>
</dbReference>
<evidence type="ECO:0000256" key="13">
    <source>
        <dbReference type="ARBA" id="ARBA00023180"/>
    </source>
</evidence>
<keyword evidence="16" id="KW-1185">Reference proteome</keyword>
<evidence type="ECO:0000256" key="8">
    <source>
        <dbReference type="ARBA" id="ARBA00022968"/>
    </source>
</evidence>
<evidence type="ECO:0000256" key="14">
    <source>
        <dbReference type="ARBA" id="ARBA00042865"/>
    </source>
</evidence>
<keyword evidence="9" id="KW-1133">Transmembrane helix</keyword>
<evidence type="ECO:0000256" key="3">
    <source>
        <dbReference type="ARBA" id="ARBA00022676"/>
    </source>
</evidence>
<accession>A0ABW1WFY5</accession>
<keyword evidence="13" id="KW-0325">Glycoprotein</keyword>
<dbReference type="InterPro" id="IPR003406">
    <property type="entry name" value="Glyco_trans_14"/>
</dbReference>
<gene>
    <name evidence="15" type="ORF">ACFP7A_08175</name>
</gene>
<evidence type="ECO:0000256" key="1">
    <source>
        <dbReference type="ARBA" id="ARBA00004323"/>
    </source>
</evidence>
<keyword evidence="10" id="KW-0333">Golgi apparatus</keyword>
<keyword evidence="4" id="KW-0808">Transferase</keyword>
<protein>
    <recommendedName>
        <fullName evidence="14">Peptide O-xylosyltransferase</fullName>
    </recommendedName>
</protein>
<keyword evidence="5" id="KW-0812">Transmembrane</keyword>
<evidence type="ECO:0000256" key="10">
    <source>
        <dbReference type="ARBA" id="ARBA00023034"/>
    </source>
</evidence>
<sequence length="349" mass="41633">MRKLIPGSRTKCKDSSVMSQFDLSLIRFVNFLLTMKLWIAGFQLLTKFIIKAECLKMKIAYLIIAHNNFEHLKRLIRSIQNENVFFFIHIDQKAPQISFDEFYHVQLIPEQYSIKWGGFSMVKVTIELLKYAYHFDDFNRFVLLSGVDYPIRSNEYIENLFQKNPTINYIDTQLMPSIDKPFDRLFRYYIECDRTVNLQSFPIKVVNKLIKQSRIWRAYPEQYQHYKPFAGSQWWSFSDAFVDYLLNFISTNDAFIRFYLHTFVPDEMFFQTIIMNSPFAQTVRNTLTFADWELGGPPYPSLIRKIHMDLLKNELIYSNQKVTIYCFARKFTDDSSKIVSELDKIRSNF</sequence>
<evidence type="ECO:0000256" key="5">
    <source>
        <dbReference type="ARBA" id="ARBA00022692"/>
    </source>
</evidence>
<keyword evidence="8" id="KW-0735">Signal-anchor</keyword>
<evidence type="ECO:0000313" key="15">
    <source>
        <dbReference type="EMBL" id="MFC6386576.1"/>
    </source>
</evidence>
<evidence type="ECO:0000256" key="7">
    <source>
        <dbReference type="ARBA" id="ARBA00022824"/>
    </source>
</evidence>
<organism evidence="15 16">
    <name type="scientific">Sporolactobacillus kofuensis</name>
    <dbReference type="NCBI Taxonomy" id="269672"/>
    <lineage>
        <taxon>Bacteria</taxon>
        <taxon>Bacillati</taxon>
        <taxon>Bacillota</taxon>
        <taxon>Bacilli</taxon>
        <taxon>Bacillales</taxon>
        <taxon>Sporolactobacillaceae</taxon>
        <taxon>Sporolactobacillus</taxon>
    </lineage>
</organism>
<evidence type="ECO:0000256" key="2">
    <source>
        <dbReference type="ARBA" id="ARBA00004648"/>
    </source>
</evidence>
<dbReference type="PANTHER" id="PTHR46025">
    <property type="entry name" value="XYLOSYLTRANSFERASE OXT"/>
    <property type="match status" value="1"/>
</dbReference>
<dbReference type="Pfam" id="PF02485">
    <property type="entry name" value="Branch"/>
    <property type="match status" value="1"/>
</dbReference>
<evidence type="ECO:0000313" key="16">
    <source>
        <dbReference type="Proteomes" id="UP001596267"/>
    </source>
</evidence>
<keyword evidence="7" id="KW-0256">Endoplasmic reticulum</keyword>
<name>A0ABW1WFY5_9BACL</name>
<comment type="subcellular location">
    <subcellularLocation>
        <location evidence="2">Endoplasmic reticulum membrane</location>
        <topology evidence="2">Single-pass type II membrane protein</topology>
    </subcellularLocation>
    <subcellularLocation>
        <location evidence="1">Golgi apparatus membrane</location>
        <topology evidence="1">Single-pass type II membrane protein</topology>
    </subcellularLocation>
</comment>
<dbReference type="InterPro" id="IPR043538">
    <property type="entry name" value="XYLT"/>
</dbReference>
<dbReference type="RefSeq" id="WP_381452085.1">
    <property type="nucleotide sequence ID" value="NZ_JBHSTQ010000007.1"/>
</dbReference>
<evidence type="ECO:0000256" key="12">
    <source>
        <dbReference type="ARBA" id="ARBA00023157"/>
    </source>
</evidence>
<evidence type="ECO:0000256" key="11">
    <source>
        <dbReference type="ARBA" id="ARBA00023136"/>
    </source>
</evidence>